<dbReference type="OrthoDB" id="9804804at2"/>
<gene>
    <name evidence="3" type="ORF">AVO45_14180</name>
</gene>
<evidence type="ECO:0000256" key="1">
    <source>
        <dbReference type="SAM" id="Phobius"/>
    </source>
</evidence>
<keyword evidence="1" id="KW-0472">Membrane</keyword>
<comment type="caution">
    <text evidence="3">The sequence shown here is derived from an EMBL/GenBank/DDBJ whole genome shotgun (WGS) entry which is preliminary data.</text>
</comment>
<organism evidence="3 4">
    <name type="scientific">Ruegeria marisrubri</name>
    <dbReference type="NCBI Taxonomy" id="1685379"/>
    <lineage>
        <taxon>Bacteria</taxon>
        <taxon>Pseudomonadati</taxon>
        <taxon>Pseudomonadota</taxon>
        <taxon>Alphaproteobacteria</taxon>
        <taxon>Rhodobacterales</taxon>
        <taxon>Roseobacteraceae</taxon>
        <taxon>Ruegeria</taxon>
    </lineage>
</organism>
<dbReference type="RefSeq" id="WP_068349505.1">
    <property type="nucleotide sequence ID" value="NZ_LQBQ01000037.1"/>
</dbReference>
<dbReference type="Pfam" id="PF11127">
    <property type="entry name" value="YgaP-like_TM"/>
    <property type="match status" value="1"/>
</dbReference>
<dbReference type="EMBL" id="LQBQ01000037">
    <property type="protein sequence ID" value="KUJ73733.1"/>
    <property type="molecule type" value="Genomic_DNA"/>
</dbReference>
<evidence type="ECO:0000259" key="2">
    <source>
        <dbReference type="Pfam" id="PF11127"/>
    </source>
</evidence>
<feature type="transmembrane region" description="Helical" evidence="1">
    <location>
        <begin position="34"/>
        <end position="54"/>
    </location>
</feature>
<evidence type="ECO:0000313" key="4">
    <source>
        <dbReference type="Proteomes" id="UP000053791"/>
    </source>
</evidence>
<accession>A0A0X3TDH4</accession>
<dbReference type="InterPro" id="IPR021309">
    <property type="entry name" value="YgaP-like_TM"/>
</dbReference>
<dbReference type="AlphaFoldDB" id="A0A0X3TDH4"/>
<name>A0A0X3TDH4_9RHOB</name>
<dbReference type="STRING" id="1685379.AVO45_14180"/>
<evidence type="ECO:0000313" key="3">
    <source>
        <dbReference type="EMBL" id="KUJ73733.1"/>
    </source>
</evidence>
<keyword evidence="1" id="KW-0812">Transmembrane</keyword>
<reference evidence="4" key="1">
    <citation type="submission" date="2015-12" db="EMBL/GenBank/DDBJ databases">
        <authorList>
            <person name="Zhang G."/>
            <person name="Stingl U."/>
        </authorList>
    </citation>
    <scope>NUCLEOTIDE SEQUENCE [LARGE SCALE GENOMIC DNA]</scope>
    <source>
        <strain evidence="4">ZGT118</strain>
    </source>
</reference>
<protein>
    <recommendedName>
        <fullName evidence="2">Inner membrane protein YgaP-like transmembrane domain-containing protein</fullName>
    </recommendedName>
</protein>
<proteinExistence type="predicted"/>
<feature type="transmembrane region" description="Helical" evidence="1">
    <location>
        <begin position="12"/>
        <end position="28"/>
    </location>
</feature>
<keyword evidence="4" id="KW-1185">Reference proteome</keyword>
<dbReference type="Proteomes" id="UP000053791">
    <property type="component" value="Unassembled WGS sequence"/>
</dbReference>
<keyword evidence="1" id="KW-1133">Transmembrane helix</keyword>
<feature type="domain" description="Inner membrane protein YgaP-like transmembrane" evidence="2">
    <location>
        <begin position="1"/>
        <end position="62"/>
    </location>
</feature>
<sequence>MIRNEGTIDRAARVVLGLILLSLTFTGPQTMWGLVGLVPLLTGLLGYCPLYRIFGLSTCPMKK</sequence>